<dbReference type="Proteomes" id="UP000814243">
    <property type="component" value="Unassembled WGS sequence"/>
</dbReference>
<dbReference type="EMBL" id="JACEFF010000559">
    <property type="protein sequence ID" value="KAH9635382.1"/>
    <property type="molecule type" value="Genomic_DNA"/>
</dbReference>
<comment type="caution">
    <text evidence="2">The sequence shown here is derived from an EMBL/GenBank/DDBJ whole genome shotgun (WGS) entry which is preliminary data.</text>
</comment>
<gene>
    <name evidence="2" type="ORF">HF086_017631</name>
</gene>
<evidence type="ECO:0000313" key="2">
    <source>
        <dbReference type="EMBL" id="KAH9635382.1"/>
    </source>
</evidence>
<feature type="region of interest" description="Disordered" evidence="1">
    <location>
        <begin position="48"/>
        <end position="89"/>
    </location>
</feature>
<protein>
    <submittedName>
        <fullName evidence="2">Uncharacterized protein</fullName>
    </submittedName>
</protein>
<dbReference type="AlphaFoldDB" id="A0A922MEF0"/>
<accession>A0A922MEF0</accession>
<sequence>MNELERQNKITQQILEAFIQKKLGLRSTVPKAPSILDILPVKMPTLPMTQQPEMTQDMEEENQDTIDSQELTEEQEIREDDSLQSVESEQIDSIYNTDSGIMIPDYYSFLRVIFCSE</sequence>
<organism evidence="2 3">
    <name type="scientific">Spodoptera exigua</name>
    <name type="common">Beet armyworm</name>
    <name type="synonym">Noctua fulgens</name>
    <dbReference type="NCBI Taxonomy" id="7107"/>
    <lineage>
        <taxon>Eukaryota</taxon>
        <taxon>Metazoa</taxon>
        <taxon>Ecdysozoa</taxon>
        <taxon>Arthropoda</taxon>
        <taxon>Hexapoda</taxon>
        <taxon>Insecta</taxon>
        <taxon>Pterygota</taxon>
        <taxon>Neoptera</taxon>
        <taxon>Endopterygota</taxon>
        <taxon>Lepidoptera</taxon>
        <taxon>Glossata</taxon>
        <taxon>Ditrysia</taxon>
        <taxon>Noctuoidea</taxon>
        <taxon>Noctuidae</taxon>
        <taxon>Amphipyrinae</taxon>
        <taxon>Spodoptera</taxon>
    </lineage>
</organism>
<evidence type="ECO:0000256" key="1">
    <source>
        <dbReference type="SAM" id="MobiDB-lite"/>
    </source>
</evidence>
<proteinExistence type="predicted"/>
<name>A0A922MEF0_SPOEX</name>
<reference evidence="2" key="1">
    <citation type="journal article" date="2021" name="G3 (Bethesda)">
        <title>Genome and transcriptome analysis of the beet armyworm Spodoptera exigua reveals targets for pest control. .</title>
        <authorList>
            <person name="Simon S."/>
            <person name="Breeschoten T."/>
            <person name="Jansen H.J."/>
            <person name="Dirks R.P."/>
            <person name="Schranz M.E."/>
            <person name="Ros V.I.D."/>
        </authorList>
    </citation>
    <scope>NUCLEOTIDE SEQUENCE</scope>
    <source>
        <strain evidence="2">TB_SE_WUR_2020</strain>
    </source>
</reference>
<evidence type="ECO:0000313" key="3">
    <source>
        <dbReference type="Proteomes" id="UP000814243"/>
    </source>
</evidence>
<feature type="compositionally biased region" description="Acidic residues" evidence="1">
    <location>
        <begin position="70"/>
        <end position="79"/>
    </location>
</feature>